<evidence type="ECO:0000256" key="2">
    <source>
        <dbReference type="ARBA" id="ARBA00005073"/>
    </source>
</evidence>
<keyword evidence="17" id="KW-1185">Reference proteome</keyword>
<evidence type="ECO:0000256" key="14">
    <source>
        <dbReference type="HAMAP-Rule" id="MF_02239"/>
    </source>
</evidence>
<evidence type="ECO:0000256" key="13">
    <source>
        <dbReference type="ARBA" id="ARBA00048390"/>
    </source>
</evidence>
<evidence type="ECO:0000256" key="15">
    <source>
        <dbReference type="PIRNR" id="PIRNR004638"/>
    </source>
</evidence>
<comment type="function">
    <text evidence="14 15">Catalyzes the oxidation of protoporphyrinogen IX to protoporphyrin IX.</text>
</comment>
<accession>A0A239GRK0</accession>
<dbReference type="RefSeq" id="WP_425442277.1">
    <property type="nucleotide sequence ID" value="NZ_FZOS01000013.1"/>
</dbReference>
<dbReference type="EC" id="1.3.99.-" evidence="14 15"/>
<dbReference type="GO" id="GO:0005886">
    <property type="term" value="C:plasma membrane"/>
    <property type="evidence" value="ECO:0007669"/>
    <property type="project" value="UniProtKB-SubCell"/>
</dbReference>
<comment type="subcellular location">
    <subcellularLocation>
        <location evidence="1 14">Cell membrane</location>
        <topology evidence="1 14">Multi-pass membrane protein</topology>
    </subcellularLocation>
</comment>
<dbReference type="Pfam" id="PF03653">
    <property type="entry name" value="UPF0093"/>
    <property type="match status" value="1"/>
</dbReference>
<feature type="binding site" description="axial binding residue" evidence="14">
    <location>
        <position position="24"/>
    </location>
    <ligand>
        <name>heme</name>
        <dbReference type="ChEBI" id="CHEBI:30413"/>
    </ligand>
    <ligandPart>
        <name>Fe</name>
        <dbReference type="ChEBI" id="CHEBI:18248"/>
    </ligandPart>
</feature>
<dbReference type="GO" id="GO:0070818">
    <property type="term" value="F:protoporphyrinogen oxidase activity"/>
    <property type="evidence" value="ECO:0007669"/>
    <property type="project" value="UniProtKB-UniRule"/>
</dbReference>
<evidence type="ECO:0000256" key="12">
    <source>
        <dbReference type="ARBA" id="ARBA00023136"/>
    </source>
</evidence>
<comment type="subunit">
    <text evidence="14">Homodimer.</text>
</comment>
<dbReference type="EMBL" id="FZOS01000013">
    <property type="protein sequence ID" value="SNS71849.1"/>
    <property type="molecule type" value="Genomic_DNA"/>
</dbReference>
<dbReference type="PANTHER" id="PTHR40255:SF1">
    <property type="entry name" value="PROTOPORPHYRINOGEN IX OXIDASE"/>
    <property type="match status" value="1"/>
</dbReference>
<feature type="transmembrane region" description="Helical" evidence="14">
    <location>
        <begin position="138"/>
        <end position="154"/>
    </location>
</feature>
<dbReference type="PIRSF" id="PIRSF004638">
    <property type="entry name" value="UCP004638"/>
    <property type="match status" value="1"/>
</dbReference>
<keyword evidence="8 14" id="KW-0479">Metal-binding</keyword>
<organism evidence="16 17">
    <name type="scientific">Edaphosphingomonas laterariae</name>
    <dbReference type="NCBI Taxonomy" id="861865"/>
    <lineage>
        <taxon>Bacteria</taxon>
        <taxon>Pseudomonadati</taxon>
        <taxon>Pseudomonadota</taxon>
        <taxon>Alphaproteobacteria</taxon>
        <taxon>Sphingomonadales</taxon>
        <taxon>Rhizorhabdaceae</taxon>
        <taxon>Edaphosphingomonas</taxon>
    </lineage>
</organism>
<dbReference type="Proteomes" id="UP000198281">
    <property type="component" value="Unassembled WGS sequence"/>
</dbReference>
<keyword evidence="11 14" id="KW-0408">Iron</keyword>
<evidence type="ECO:0000256" key="9">
    <source>
        <dbReference type="ARBA" id="ARBA00022989"/>
    </source>
</evidence>
<evidence type="ECO:0000313" key="17">
    <source>
        <dbReference type="Proteomes" id="UP000198281"/>
    </source>
</evidence>
<dbReference type="AlphaFoldDB" id="A0A239GRK0"/>
<sequence length="155" mass="17293">MDLAIAFPGIGFLGAAYPWVKAAHIIFVIFWMAGLFMLPRFLVYHQPVPPGSAEDRLWIDRENRLRKIIINPAMIIVWVIGLVLAVNVGAFQEGWFHAKLAAVLGLSAYHGWAVGYAKKMARGFRPVSDKPLRMMNEIPGIATAIIVILVIVRPF</sequence>
<evidence type="ECO:0000256" key="4">
    <source>
        <dbReference type="ARBA" id="ARBA00017504"/>
    </source>
</evidence>
<dbReference type="InterPro" id="IPR005265">
    <property type="entry name" value="HemJ-like"/>
</dbReference>
<keyword evidence="6 14" id="KW-0349">Heme</keyword>
<dbReference type="GO" id="GO:0006782">
    <property type="term" value="P:protoporphyrinogen IX biosynthetic process"/>
    <property type="evidence" value="ECO:0007669"/>
    <property type="project" value="UniProtKB-UniRule"/>
</dbReference>
<evidence type="ECO:0000256" key="6">
    <source>
        <dbReference type="ARBA" id="ARBA00022617"/>
    </source>
</evidence>
<feature type="transmembrane region" description="Helical" evidence="14">
    <location>
        <begin position="96"/>
        <end position="117"/>
    </location>
</feature>
<comment type="catalytic activity">
    <reaction evidence="13 14 15">
        <text>protoporphyrinogen IX + 3 A = protoporphyrin IX + 3 AH2</text>
        <dbReference type="Rhea" id="RHEA:62000"/>
        <dbReference type="ChEBI" id="CHEBI:13193"/>
        <dbReference type="ChEBI" id="CHEBI:17499"/>
        <dbReference type="ChEBI" id="CHEBI:57306"/>
        <dbReference type="ChEBI" id="CHEBI:57307"/>
    </reaction>
</comment>
<gene>
    <name evidence="16" type="ORF">SAMN06295912_11373</name>
</gene>
<keyword evidence="9 14" id="KW-1133">Transmembrane helix</keyword>
<dbReference type="UniPathway" id="UPA00251">
    <property type="reaction ID" value="UER00324"/>
</dbReference>
<evidence type="ECO:0000256" key="1">
    <source>
        <dbReference type="ARBA" id="ARBA00004651"/>
    </source>
</evidence>
<feature type="transmembrane region" description="Helical" evidence="14">
    <location>
        <begin position="22"/>
        <end position="43"/>
    </location>
</feature>
<name>A0A239GRK0_9SPHN</name>
<dbReference type="PANTHER" id="PTHR40255">
    <property type="entry name" value="UPF0093 MEMBRANE PROTEIN SLR1790"/>
    <property type="match status" value="1"/>
</dbReference>
<evidence type="ECO:0000256" key="11">
    <source>
        <dbReference type="ARBA" id="ARBA00023004"/>
    </source>
</evidence>
<keyword evidence="7 14" id="KW-0812">Transmembrane</keyword>
<keyword evidence="12 14" id="KW-0472">Membrane</keyword>
<evidence type="ECO:0000256" key="10">
    <source>
        <dbReference type="ARBA" id="ARBA00023002"/>
    </source>
</evidence>
<evidence type="ECO:0000256" key="3">
    <source>
        <dbReference type="ARBA" id="ARBA00006501"/>
    </source>
</evidence>
<comment type="cofactor">
    <cofactor evidence="14 15">
        <name>heme b</name>
        <dbReference type="ChEBI" id="CHEBI:60344"/>
    </cofactor>
    <text evidence="14 15">Binds 1 heme b (iron(II)-protoporphyrin IX) group per subunit.</text>
</comment>
<feature type="binding site" description="axial binding residue" evidence="14">
    <location>
        <position position="99"/>
    </location>
    <ligand>
        <name>heme</name>
        <dbReference type="ChEBI" id="CHEBI:30413"/>
    </ligand>
    <ligandPart>
        <name>Fe</name>
        <dbReference type="ChEBI" id="CHEBI:18248"/>
    </ligandPart>
</feature>
<protein>
    <recommendedName>
        <fullName evidence="4 14">Protoporphyrinogen IX oxidase</fullName>
        <shortName evidence="14">PPO</shortName>
        <ecNumber evidence="14 15">1.3.99.-</ecNumber>
    </recommendedName>
</protein>
<reference evidence="17" key="1">
    <citation type="submission" date="2017-06" db="EMBL/GenBank/DDBJ databases">
        <authorList>
            <person name="Varghese N."/>
            <person name="Submissions S."/>
        </authorList>
    </citation>
    <scope>NUCLEOTIDE SEQUENCE [LARGE SCALE GENOMIC DNA]</scope>
    <source>
        <strain evidence="17">LNB2</strain>
    </source>
</reference>
<evidence type="ECO:0000256" key="8">
    <source>
        <dbReference type="ARBA" id="ARBA00022723"/>
    </source>
</evidence>
<comment type="similarity">
    <text evidence="3 14 15">Belongs to the HemJ family.</text>
</comment>
<evidence type="ECO:0000313" key="16">
    <source>
        <dbReference type="EMBL" id="SNS71849.1"/>
    </source>
</evidence>
<evidence type="ECO:0000256" key="5">
    <source>
        <dbReference type="ARBA" id="ARBA00022475"/>
    </source>
</evidence>
<keyword evidence="5 14" id="KW-1003">Cell membrane</keyword>
<dbReference type="HAMAP" id="MF_02239">
    <property type="entry name" value="HemJ"/>
    <property type="match status" value="1"/>
</dbReference>
<dbReference type="GO" id="GO:0046872">
    <property type="term" value="F:metal ion binding"/>
    <property type="evidence" value="ECO:0007669"/>
    <property type="project" value="UniProtKB-UniRule"/>
</dbReference>
<proteinExistence type="inferred from homology"/>
<evidence type="ECO:0000256" key="7">
    <source>
        <dbReference type="ARBA" id="ARBA00022692"/>
    </source>
</evidence>
<comment type="pathway">
    <text evidence="2 14 15">Porphyrin-containing compound metabolism; protoporphyrin-IX biosynthesis; protoporphyrin-IX from protoporphyrinogen-IX: step 1/1.</text>
</comment>
<feature type="transmembrane region" description="Helical" evidence="14">
    <location>
        <begin position="68"/>
        <end position="90"/>
    </location>
</feature>
<keyword evidence="10 14" id="KW-0560">Oxidoreductase</keyword>